<organism evidence="1 2">
    <name type="scientific">Pseudomonas syringae pv. primulae</name>
    <dbReference type="NCBI Taxonomy" id="251707"/>
    <lineage>
        <taxon>Bacteria</taxon>
        <taxon>Pseudomonadati</taxon>
        <taxon>Pseudomonadota</taxon>
        <taxon>Gammaproteobacteria</taxon>
        <taxon>Pseudomonadales</taxon>
        <taxon>Pseudomonadaceae</taxon>
        <taxon>Pseudomonas</taxon>
    </lineage>
</organism>
<accession>A0A0N8SJ99</accession>
<proteinExistence type="predicted"/>
<dbReference type="EMBL" id="LJRC01000246">
    <property type="protein sequence ID" value="KPY31800.1"/>
    <property type="molecule type" value="Genomic_DNA"/>
</dbReference>
<gene>
    <name evidence="1" type="ORF">ALO52_01090</name>
</gene>
<dbReference type="Proteomes" id="UP000050562">
    <property type="component" value="Unassembled WGS sequence"/>
</dbReference>
<sequence>MELTKDAARSLRDGGIDAIAALDVALSKVLKELDQAQHAEFKNAIGRAITAVINETITPAIKAYPVLEPDQATWGEVVGRQAAKRATFG</sequence>
<dbReference type="PATRIC" id="fig|251707.3.peg.1425"/>
<dbReference type="RefSeq" id="WP_057410643.1">
    <property type="nucleotide sequence ID" value="NZ_LJRC01000246.1"/>
</dbReference>
<comment type="caution">
    <text evidence="1">The sequence shown here is derived from an EMBL/GenBank/DDBJ whole genome shotgun (WGS) entry which is preliminary data.</text>
</comment>
<evidence type="ECO:0000313" key="1">
    <source>
        <dbReference type="EMBL" id="KPY31800.1"/>
    </source>
</evidence>
<name>A0A0N8SJ99_9PSED</name>
<dbReference type="AlphaFoldDB" id="A0A0N8SJ99"/>
<evidence type="ECO:0000313" key="2">
    <source>
        <dbReference type="Proteomes" id="UP000050562"/>
    </source>
</evidence>
<protein>
    <submittedName>
        <fullName evidence="1">Uncharacterized protein</fullName>
    </submittedName>
</protein>
<reference evidence="1 2" key="1">
    <citation type="submission" date="2015-09" db="EMBL/GenBank/DDBJ databases">
        <title>Genome announcement of multiple Pseudomonas syringae strains.</title>
        <authorList>
            <person name="Thakur S."/>
            <person name="Wang P.W."/>
            <person name="Gong Y."/>
            <person name="Weir B.S."/>
            <person name="Guttman D.S."/>
        </authorList>
    </citation>
    <scope>NUCLEOTIDE SEQUENCE [LARGE SCALE GENOMIC DNA]</scope>
    <source>
        <strain evidence="1 2">ICMP3956</strain>
    </source>
</reference>